<dbReference type="GO" id="GO:0030955">
    <property type="term" value="F:potassium ion binding"/>
    <property type="evidence" value="ECO:0007669"/>
    <property type="project" value="InterPro"/>
</dbReference>
<keyword evidence="3" id="KW-1185">Reference proteome</keyword>
<dbReference type="STRING" id="63057.A0A2P5ES46"/>
<organism evidence="2 3">
    <name type="scientific">Trema orientale</name>
    <name type="common">Charcoal tree</name>
    <name type="synonym">Celtis orientalis</name>
    <dbReference type="NCBI Taxonomy" id="63057"/>
    <lineage>
        <taxon>Eukaryota</taxon>
        <taxon>Viridiplantae</taxon>
        <taxon>Streptophyta</taxon>
        <taxon>Embryophyta</taxon>
        <taxon>Tracheophyta</taxon>
        <taxon>Spermatophyta</taxon>
        <taxon>Magnoliopsida</taxon>
        <taxon>eudicotyledons</taxon>
        <taxon>Gunneridae</taxon>
        <taxon>Pentapetalae</taxon>
        <taxon>rosids</taxon>
        <taxon>fabids</taxon>
        <taxon>Rosales</taxon>
        <taxon>Cannabaceae</taxon>
        <taxon>Trema</taxon>
    </lineage>
</organism>
<dbReference type="GO" id="GO:0008168">
    <property type="term" value="F:methyltransferase activity"/>
    <property type="evidence" value="ECO:0007669"/>
    <property type="project" value="UniProtKB-KW"/>
</dbReference>
<keyword evidence="2" id="KW-0808">Transferase</keyword>
<dbReference type="GO" id="GO:0004743">
    <property type="term" value="F:pyruvate kinase activity"/>
    <property type="evidence" value="ECO:0007669"/>
    <property type="project" value="InterPro"/>
</dbReference>
<dbReference type="GO" id="GO:0000287">
    <property type="term" value="F:magnesium ion binding"/>
    <property type="evidence" value="ECO:0007669"/>
    <property type="project" value="InterPro"/>
</dbReference>
<name>A0A2P5ES46_TREOI</name>
<reference evidence="3" key="1">
    <citation type="submission" date="2016-06" db="EMBL/GenBank/DDBJ databases">
        <title>Parallel loss of symbiosis genes in relatives of nitrogen-fixing non-legume Parasponia.</title>
        <authorList>
            <person name="Van Velzen R."/>
            <person name="Holmer R."/>
            <person name="Bu F."/>
            <person name="Rutten L."/>
            <person name="Van Zeijl A."/>
            <person name="Liu W."/>
            <person name="Santuari L."/>
            <person name="Cao Q."/>
            <person name="Sharma T."/>
            <person name="Shen D."/>
            <person name="Roswanjaya Y."/>
            <person name="Wardhani T."/>
            <person name="Kalhor M.S."/>
            <person name="Jansen J."/>
            <person name="Van den Hoogen J."/>
            <person name="Gungor B."/>
            <person name="Hartog M."/>
            <person name="Hontelez J."/>
            <person name="Verver J."/>
            <person name="Yang W.-C."/>
            <person name="Schijlen E."/>
            <person name="Repin R."/>
            <person name="Schilthuizen M."/>
            <person name="Schranz E."/>
            <person name="Heidstra R."/>
            <person name="Miyata K."/>
            <person name="Fedorova E."/>
            <person name="Kohlen W."/>
            <person name="Bisseling T."/>
            <person name="Smit S."/>
            <person name="Geurts R."/>
        </authorList>
    </citation>
    <scope>NUCLEOTIDE SEQUENCE [LARGE SCALE GENOMIC DNA]</scope>
    <source>
        <strain evidence="3">cv. RG33-2</strain>
    </source>
</reference>
<dbReference type="EMBL" id="JXTC01000106">
    <property type="protein sequence ID" value="PON88379.1"/>
    <property type="molecule type" value="Genomic_DNA"/>
</dbReference>
<dbReference type="InterPro" id="IPR015793">
    <property type="entry name" value="Pyrv_Knase_brl"/>
</dbReference>
<dbReference type="GO" id="GO:0032259">
    <property type="term" value="P:methylation"/>
    <property type="evidence" value="ECO:0007669"/>
    <property type="project" value="UniProtKB-KW"/>
</dbReference>
<evidence type="ECO:0000313" key="2">
    <source>
        <dbReference type="EMBL" id="PON88379.1"/>
    </source>
</evidence>
<dbReference type="SUPFAM" id="SSF51621">
    <property type="entry name" value="Phosphoenolpyruvate/pyruvate domain"/>
    <property type="match status" value="1"/>
</dbReference>
<gene>
    <name evidence="2" type="ORF">TorRG33x02_157450</name>
</gene>
<feature type="domain" description="Pyruvate kinase barrel" evidence="1">
    <location>
        <begin position="30"/>
        <end position="62"/>
    </location>
</feature>
<comment type="caution">
    <text evidence="2">The sequence shown here is derived from an EMBL/GenBank/DDBJ whole genome shotgun (WGS) entry which is preliminary data.</text>
</comment>
<dbReference type="InterPro" id="IPR040442">
    <property type="entry name" value="Pyrv_kinase-like_dom_sf"/>
</dbReference>
<dbReference type="Gene3D" id="3.20.20.60">
    <property type="entry name" value="Phosphoenolpyruvate-binding domains"/>
    <property type="match status" value="1"/>
</dbReference>
<evidence type="ECO:0000259" key="1">
    <source>
        <dbReference type="Pfam" id="PF00224"/>
    </source>
</evidence>
<keyword evidence="2" id="KW-0489">Methyltransferase</keyword>
<dbReference type="InterPro" id="IPR015813">
    <property type="entry name" value="Pyrv/PenolPyrv_kinase-like_dom"/>
</dbReference>
<dbReference type="AlphaFoldDB" id="A0A2P5ES46"/>
<protein>
    <submittedName>
        <fullName evidence="2">Ketopantoate hydroxymethyltransferase</fullName>
    </submittedName>
</protein>
<dbReference type="Proteomes" id="UP000237000">
    <property type="component" value="Unassembled WGS sequence"/>
</dbReference>
<accession>A0A2P5ES46</accession>
<dbReference type="Pfam" id="PF00224">
    <property type="entry name" value="PK"/>
    <property type="match status" value="1"/>
</dbReference>
<dbReference type="InParanoid" id="A0A2P5ES46"/>
<feature type="non-terminal residue" evidence="2">
    <location>
        <position position="73"/>
    </location>
</feature>
<evidence type="ECO:0000313" key="3">
    <source>
        <dbReference type="Proteomes" id="UP000237000"/>
    </source>
</evidence>
<sequence>MATTTYLLHIDAPASFSLASKLAHRLLHLAVEMIDKILEAGMDVAHFNFSRGNHEYHRETLEPRFSALSCLIP</sequence>
<proteinExistence type="predicted"/>
<dbReference type="OrthoDB" id="108365at2759"/>